<proteinExistence type="predicted"/>
<evidence type="ECO:0000313" key="1">
    <source>
        <dbReference type="EMBL" id="EOM75682.1"/>
    </source>
</evidence>
<dbReference type="Proteomes" id="UP000013525">
    <property type="component" value="Unassembled WGS sequence"/>
</dbReference>
<comment type="caution">
    <text evidence="1">The sequence shown here is derived from an EMBL/GenBank/DDBJ whole genome shotgun (WGS) entry which is preliminary data.</text>
</comment>
<sequence>MWTSRGPTRGPIGLACGILEVSPISAPIVHTLST</sequence>
<reference evidence="1 2" key="1">
    <citation type="journal article" date="2013" name="Genome Announc.">
        <title>Draft Genome Sequence of Rhodococcus rhodnii Strain LMG5362, a Symbiont of Rhodnius prolixus (Hemiptera, Reduviidae, Triatominae), the Principle Vector of Trypanosoma cruzi.</title>
        <authorList>
            <person name="Pachebat J.A."/>
            <person name="van Keulen G."/>
            <person name="Whitten M.M."/>
            <person name="Girdwood S."/>
            <person name="Del Sol R."/>
            <person name="Dyson P.J."/>
            <person name="Facey P.D."/>
        </authorList>
    </citation>
    <scope>NUCLEOTIDE SEQUENCE [LARGE SCALE GENOMIC DNA]</scope>
    <source>
        <strain evidence="1 2">LMG 5362</strain>
    </source>
</reference>
<organism evidence="1 2">
    <name type="scientific">Rhodococcus rhodnii LMG 5362</name>
    <dbReference type="NCBI Taxonomy" id="1273125"/>
    <lineage>
        <taxon>Bacteria</taxon>
        <taxon>Bacillati</taxon>
        <taxon>Actinomycetota</taxon>
        <taxon>Actinomycetes</taxon>
        <taxon>Mycobacteriales</taxon>
        <taxon>Nocardiaceae</taxon>
        <taxon>Rhodococcus</taxon>
    </lineage>
</organism>
<accession>R7WK53</accession>
<name>R7WK53_9NOCA</name>
<evidence type="ECO:0000313" key="2">
    <source>
        <dbReference type="Proteomes" id="UP000013525"/>
    </source>
</evidence>
<gene>
    <name evidence="1" type="ORF">Rrhod_2952</name>
</gene>
<protein>
    <submittedName>
        <fullName evidence="1">Uncharacterized protein</fullName>
    </submittedName>
</protein>
<dbReference type="AlphaFoldDB" id="R7WK53"/>
<keyword evidence="2" id="KW-1185">Reference proteome</keyword>
<dbReference type="EMBL" id="APMY01000091">
    <property type="protein sequence ID" value="EOM75682.1"/>
    <property type="molecule type" value="Genomic_DNA"/>
</dbReference>